<dbReference type="CDD" id="cd23790">
    <property type="entry name" value="UBCc_UBE2A_2B"/>
    <property type="match status" value="1"/>
</dbReference>
<keyword evidence="7" id="KW-1185">Reference proteome</keyword>
<dbReference type="Proteomes" id="UP000054560">
    <property type="component" value="Unassembled WGS sequence"/>
</dbReference>
<organism evidence="6 7">
    <name type="scientific">Sphaeroforma arctica JP610</name>
    <dbReference type="NCBI Taxonomy" id="667725"/>
    <lineage>
        <taxon>Eukaryota</taxon>
        <taxon>Ichthyosporea</taxon>
        <taxon>Ichthyophonida</taxon>
        <taxon>Sphaeroforma</taxon>
    </lineage>
</organism>
<evidence type="ECO:0000256" key="4">
    <source>
        <dbReference type="RuleBase" id="RU362109"/>
    </source>
</evidence>
<dbReference type="Pfam" id="PF00179">
    <property type="entry name" value="UQ_con"/>
    <property type="match status" value="1"/>
</dbReference>
<dbReference type="eggNOG" id="KOG0419">
    <property type="taxonomic scope" value="Eukaryota"/>
</dbReference>
<dbReference type="SUPFAM" id="SSF54495">
    <property type="entry name" value="UBC-like"/>
    <property type="match status" value="1"/>
</dbReference>
<reference evidence="6 7" key="1">
    <citation type="submission" date="2011-02" db="EMBL/GenBank/DDBJ databases">
        <title>The Genome Sequence of Sphaeroforma arctica JP610.</title>
        <authorList>
            <consortium name="The Broad Institute Genome Sequencing Platform"/>
            <person name="Russ C."/>
            <person name="Cuomo C."/>
            <person name="Young S.K."/>
            <person name="Zeng Q."/>
            <person name="Gargeya S."/>
            <person name="Alvarado L."/>
            <person name="Berlin A."/>
            <person name="Chapman S.B."/>
            <person name="Chen Z."/>
            <person name="Freedman E."/>
            <person name="Gellesch M."/>
            <person name="Goldberg J."/>
            <person name="Griggs A."/>
            <person name="Gujja S."/>
            <person name="Heilman E."/>
            <person name="Heiman D."/>
            <person name="Howarth C."/>
            <person name="Mehta T."/>
            <person name="Neiman D."/>
            <person name="Pearson M."/>
            <person name="Roberts A."/>
            <person name="Saif S."/>
            <person name="Shea T."/>
            <person name="Shenoy N."/>
            <person name="Sisk P."/>
            <person name="Stolte C."/>
            <person name="Sykes S."/>
            <person name="White J."/>
            <person name="Yandava C."/>
            <person name="Burger G."/>
            <person name="Gray M.W."/>
            <person name="Holland P.W.H."/>
            <person name="King N."/>
            <person name="Lang F.B.F."/>
            <person name="Roger A.J."/>
            <person name="Ruiz-Trillo I."/>
            <person name="Haas B."/>
            <person name="Nusbaum C."/>
            <person name="Birren B."/>
        </authorList>
    </citation>
    <scope>NUCLEOTIDE SEQUENCE [LARGE SCALE GENOMIC DNA]</scope>
    <source>
        <strain evidence="6 7">JP610</strain>
    </source>
</reference>
<evidence type="ECO:0000313" key="6">
    <source>
        <dbReference type="EMBL" id="KNC83866.1"/>
    </source>
</evidence>
<dbReference type="SMART" id="SM00212">
    <property type="entry name" value="UBCc"/>
    <property type="match status" value="1"/>
</dbReference>
<dbReference type="GO" id="GO:0016740">
    <property type="term" value="F:transferase activity"/>
    <property type="evidence" value="ECO:0007669"/>
    <property type="project" value="UniProtKB-KW"/>
</dbReference>
<keyword evidence="4" id="KW-0067">ATP-binding</keyword>
<dbReference type="OrthoDB" id="9984419at2759"/>
<feature type="active site" description="Glycyl thioester intermediate" evidence="3">
    <location>
        <position position="55"/>
    </location>
</feature>
<dbReference type="PROSITE" id="PS00183">
    <property type="entry name" value="UBC_1"/>
    <property type="match status" value="1"/>
</dbReference>
<dbReference type="EMBL" id="KQ241804">
    <property type="protein sequence ID" value="KNC83866.1"/>
    <property type="molecule type" value="Genomic_DNA"/>
</dbReference>
<dbReference type="InterPro" id="IPR050113">
    <property type="entry name" value="Ub_conjugating_enzyme"/>
</dbReference>
<dbReference type="STRING" id="667725.A0A0L0G4W6"/>
<evidence type="ECO:0000256" key="2">
    <source>
        <dbReference type="ARBA" id="ARBA00022786"/>
    </source>
</evidence>
<keyword evidence="2 4" id="KW-0833">Ubl conjugation pathway</keyword>
<accession>A0A0L0G4W6</accession>
<evidence type="ECO:0000256" key="3">
    <source>
        <dbReference type="PROSITE-ProRule" id="PRU10133"/>
    </source>
</evidence>
<keyword evidence="4" id="KW-0547">Nucleotide-binding</keyword>
<dbReference type="PANTHER" id="PTHR24067">
    <property type="entry name" value="UBIQUITIN-CONJUGATING ENZYME E2"/>
    <property type="match status" value="1"/>
</dbReference>
<feature type="domain" description="UBC core" evidence="5">
    <location>
        <begin position="1"/>
        <end position="117"/>
    </location>
</feature>
<protein>
    <submittedName>
        <fullName evidence="6">Ubiquitin-conjugating enzyme E2 A</fullName>
    </submittedName>
</protein>
<dbReference type="InterPro" id="IPR016135">
    <property type="entry name" value="UBQ-conjugating_enzyme/RWD"/>
</dbReference>
<dbReference type="GO" id="GO:0005524">
    <property type="term" value="F:ATP binding"/>
    <property type="evidence" value="ECO:0007669"/>
    <property type="project" value="UniProtKB-UniRule"/>
</dbReference>
<evidence type="ECO:0000256" key="1">
    <source>
        <dbReference type="ARBA" id="ARBA00022679"/>
    </source>
</evidence>
<keyword evidence="1" id="KW-0808">Transferase</keyword>
<evidence type="ECO:0000259" key="5">
    <source>
        <dbReference type="PROSITE" id="PS50127"/>
    </source>
</evidence>
<sequence length="118" mass="13314">MLWNAVIFGPEGTPFEDGTFKLTMEFSEDYPNKPPVVKFASAMFHPNVYADGGICLDILQNRWSPTYDVAAILTSIQSLLDEPNPNSPANATAAQLYSENRREYEKKVKAIVEHSWME</sequence>
<dbReference type="InterPro" id="IPR023313">
    <property type="entry name" value="UBQ-conjugating_AS"/>
</dbReference>
<dbReference type="Gene3D" id="3.10.110.10">
    <property type="entry name" value="Ubiquitin Conjugating Enzyme"/>
    <property type="match status" value="1"/>
</dbReference>
<dbReference type="PROSITE" id="PS50127">
    <property type="entry name" value="UBC_2"/>
    <property type="match status" value="1"/>
</dbReference>
<gene>
    <name evidence="6" type="ORF">SARC_03891</name>
</gene>
<dbReference type="InterPro" id="IPR000608">
    <property type="entry name" value="UBC"/>
</dbReference>
<evidence type="ECO:0000313" key="7">
    <source>
        <dbReference type="Proteomes" id="UP000054560"/>
    </source>
</evidence>
<comment type="similarity">
    <text evidence="4">Belongs to the ubiquitin-conjugating enzyme family.</text>
</comment>
<dbReference type="GeneID" id="25904395"/>
<dbReference type="AlphaFoldDB" id="A0A0L0G4W6"/>
<dbReference type="RefSeq" id="XP_014157768.1">
    <property type="nucleotide sequence ID" value="XM_014302293.1"/>
</dbReference>
<name>A0A0L0G4W6_9EUKA</name>
<proteinExistence type="inferred from homology"/>